<dbReference type="OrthoDB" id="2503069at2759"/>
<keyword evidence="11" id="KW-0378">Hydrolase</keyword>
<dbReference type="Proteomes" id="UP000325313">
    <property type="component" value="Unassembled WGS sequence"/>
</dbReference>
<feature type="domain" description="Helicase C-terminal" evidence="10">
    <location>
        <begin position="311"/>
        <end position="460"/>
    </location>
</feature>
<evidence type="ECO:0000256" key="1">
    <source>
        <dbReference type="ARBA" id="ARBA00005446"/>
    </source>
</evidence>
<feature type="compositionally biased region" description="Polar residues" evidence="8">
    <location>
        <begin position="667"/>
        <end position="676"/>
    </location>
</feature>
<protein>
    <recommendedName>
        <fullName evidence="7">DNA 3'-5' helicase</fullName>
        <ecNumber evidence="7">5.6.2.4</ecNumber>
    </recommendedName>
</protein>
<feature type="region of interest" description="Disordered" evidence="8">
    <location>
        <begin position="662"/>
        <end position="686"/>
    </location>
</feature>
<accession>A0A5B0M8M3</accession>
<dbReference type="GO" id="GO:0005737">
    <property type="term" value="C:cytoplasm"/>
    <property type="evidence" value="ECO:0007669"/>
    <property type="project" value="TreeGrafter"/>
</dbReference>
<dbReference type="SMART" id="SM00487">
    <property type="entry name" value="DEXDc"/>
    <property type="match status" value="1"/>
</dbReference>
<feature type="region of interest" description="Disordered" evidence="8">
    <location>
        <begin position="1"/>
        <end position="22"/>
    </location>
</feature>
<dbReference type="GO" id="GO:0009378">
    <property type="term" value="F:four-way junction helicase activity"/>
    <property type="evidence" value="ECO:0007669"/>
    <property type="project" value="TreeGrafter"/>
</dbReference>
<dbReference type="EC" id="5.6.2.4" evidence="7"/>
<dbReference type="InterPro" id="IPR027417">
    <property type="entry name" value="P-loop_NTPase"/>
</dbReference>
<dbReference type="GO" id="GO:0043138">
    <property type="term" value="F:3'-5' DNA helicase activity"/>
    <property type="evidence" value="ECO:0007669"/>
    <property type="project" value="UniProtKB-EC"/>
</dbReference>
<keyword evidence="4" id="KW-0238">DNA-binding</keyword>
<dbReference type="GO" id="GO:0000724">
    <property type="term" value="P:double-strand break repair via homologous recombination"/>
    <property type="evidence" value="ECO:0007669"/>
    <property type="project" value="TreeGrafter"/>
</dbReference>
<evidence type="ECO:0000313" key="13">
    <source>
        <dbReference type="Proteomes" id="UP000324748"/>
    </source>
</evidence>
<reference evidence="13 14" key="1">
    <citation type="submission" date="2019-05" db="EMBL/GenBank/DDBJ databases">
        <title>Emergence of the Ug99 lineage of the wheat stem rust pathogen through somatic hybridization.</title>
        <authorList>
            <person name="Li F."/>
            <person name="Upadhyaya N.M."/>
            <person name="Sperschneider J."/>
            <person name="Matny O."/>
            <person name="Nguyen-Phuc H."/>
            <person name="Mago R."/>
            <person name="Raley C."/>
            <person name="Miller M.E."/>
            <person name="Silverstein K.A.T."/>
            <person name="Henningsen E."/>
            <person name="Hirsch C.D."/>
            <person name="Visser B."/>
            <person name="Pretorius Z.A."/>
            <person name="Steffenson B.J."/>
            <person name="Schwessinger B."/>
            <person name="Dodds P.N."/>
            <person name="Figueroa M."/>
        </authorList>
    </citation>
    <scope>NUCLEOTIDE SEQUENCE [LARGE SCALE GENOMIC DNA]</scope>
    <source>
        <strain evidence="11">21-0</strain>
        <strain evidence="12 14">Ug99</strain>
    </source>
</reference>
<sequence length="727" mass="81970">MPSDSSSEEPLQSANNDRLPTPLLDDIADDLLPFEEISKLQLQETPIEGPGRLLKSKKGKLTLSSSVTDMNYDKTIKMLRNRSAKTYKDQEPKTVQLESVMDLINRRDTFVLAGTGVGKSRIAEMYWDLFPKYKKPIVLVLNPLDSLGDNQVEEKNALKITAVNLTKMNLNETVEQKILNGDYSFIYLNRVSLVVVDEAHMIYVWGLVASGKSKKLFSHGRHQDRAVFRPSYGDIASRLLGIDAPILLLSATCRPQAIKGILASLKINEESISFRNAELSRPEIRIARVPMKASLKSCDDLLMLYGPRSCIPDNEMIPSLIYSTSRNLTMQVSKVVHEARRIPEGHHDPNSTFARRFHAVTGDKSKKKTTEQFAAGKFPVISCTMALGLGQNWKRVRSVIHLGRGDPASICQMIGRCGRGGSPGLALLFVEKSRRGGKNKIEEFTDPTNQTDDERMDALAITPVCLRICFAIDNKVGYVPLSYDDPNATRERAHEIASKFPQCLCSNCEPQKMQSLLDNFRRFRNNNFDLFMENGEDLPEDPLNIPFVRPSTRANFRLGSTKNPLDDVLEDLAGRLVDRFDGMFNETFDVETAEIQAVQMFDIQQARLYALAVKRGLSKLEITRLIGGEMIQGQMDTLQSVVDLYCEGDTYRQYLEGKKKRKRNYTAVDTSTSSKPPTKAEIERERKRAKWLSDSIILEEYKAENEKRIREKHLEPSHNQSSSSSSS</sequence>
<dbReference type="SMART" id="SM00490">
    <property type="entry name" value="HELICc"/>
    <property type="match status" value="1"/>
</dbReference>
<dbReference type="GO" id="GO:0005524">
    <property type="term" value="F:ATP binding"/>
    <property type="evidence" value="ECO:0007669"/>
    <property type="project" value="UniProtKB-KW"/>
</dbReference>
<dbReference type="PROSITE" id="PS51194">
    <property type="entry name" value="HELICASE_CTER"/>
    <property type="match status" value="1"/>
</dbReference>
<keyword evidence="3" id="KW-0067">ATP-binding</keyword>
<evidence type="ECO:0000256" key="7">
    <source>
        <dbReference type="ARBA" id="ARBA00034808"/>
    </source>
</evidence>
<evidence type="ECO:0000256" key="2">
    <source>
        <dbReference type="ARBA" id="ARBA00022741"/>
    </source>
</evidence>
<evidence type="ECO:0000256" key="5">
    <source>
        <dbReference type="ARBA" id="ARBA00023235"/>
    </source>
</evidence>
<dbReference type="EMBL" id="VDEP01000411">
    <property type="protein sequence ID" value="KAA1086341.1"/>
    <property type="molecule type" value="Genomic_DNA"/>
</dbReference>
<keyword evidence="2" id="KW-0547">Nucleotide-binding</keyword>
<evidence type="ECO:0000256" key="8">
    <source>
        <dbReference type="SAM" id="MobiDB-lite"/>
    </source>
</evidence>
<feature type="region of interest" description="Disordered" evidence="8">
    <location>
        <begin position="708"/>
        <end position="727"/>
    </location>
</feature>
<feature type="domain" description="Helicase ATP-binding" evidence="9">
    <location>
        <begin position="100"/>
        <end position="271"/>
    </location>
</feature>
<dbReference type="InterPro" id="IPR014001">
    <property type="entry name" value="Helicase_ATP-bd"/>
</dbReference>
<name>A0A5B0M8M3_PUCGR</name>
<evidence type="ECO:0000313" key="12">
    <source>
        <dbReference type="EMBL" id="KAA1086341.1"/>
    </source>
</evidence>
<keyword evidence="5" id="KW-0413">Isomerase</keyword>
<dbReference type="PROSITE" id="PS51192">
    <property type="entry name" value="HELICASE_ATP_BIND_1"/>
    <property type="match status" value="1"/>
</dbReference>
<dbReference type="InterPro" id="IPR011545">
    <property type="entry name" value="DEAD/DEAH_box_helicase_dom"/>
</dbReference>
<comment type="similarity">
    <text evidence="1">Belongs to the helicase family. RecQ subfamily.</text>
</comment>
<dbReference type="PANTHER" id="PTHR13710:SF105">
    <property type="entry name" value="ATP-DEPENDENT DNA HELICASE Q1"/>
    <property type="match status" value="1"/>
</dbReference>
<comment type="catalytic activity">
    <reaction evidence="6">
        <text>Couples ATP hydrolysis with the unwinding of duplex DNA by translocating in the 3'-5' direction.</text>
        <dbReference type="EC" id="5.6.2.4"/>
    </reaction>
</comment>
<keyword evidence="11" id="KW-0347">Helicase</keyword>
<gene>
    <name evidence="11" type="primary">SGS1_122</name>
    <name evidence="12" type="synonym">SGS1_67</name>
    <name evidence="11" type="ORF">PGT21_032237</name>
    <name evidence="12" type="ORF">PGTUg99_014596</name>
</gene>
<evidence type="ECO:0000259" key="9">
    <source>
        <dbReference type="PROSITE" id="PS51192"/>
    </source>
</evidence>
<evidence type="ECO:0000256" key="4">
    <source>
        <dbReference type="ARBA" id="ARBA00023125"/>
    </source>
</evidence>
<dbReference type="Pfam" id="PF00271">
    <property type="entry name" value="Helicase_C"/>
    <property type="match status" value="1"/>
</dbReference>
<dbReference type="GO" id="GO:0003677">
    <property type="term" value="F:DNA binding"/>
    <property type="evidence" value="ECO:0007669"/>
    <property type="project" value="UniProtKB-KW"/>
</dbReference>
<evidence type="ECO:0000256" key="6">
    <source>
        <dbReference type="ARBA" id="ARBA00034617"/>
    </source>
</evidence>
<dbReference type="SUPFAM" id="SSF52540">
    <property type="entry name" value="P-loop containing nucleoside triphosphate hydrolases"/>
    <property type="match status" value="1"/>
</dbReference>
<organism evidence="11 13">
    <name type="scientific">Puccinia graminis f. sp. tritici</name>
    <dbReference type="NCBI Taxonomy" id="56615"/>
    <lineage>
        <taxon>Eukaryota</taxon>
        <taxon>Fungi</taxon>
        <taxon>Dikarya</taxon>
        <taxon>Basidiomycota</taxon>
        <taxon>Pucciniomycotina</taxon>
        <taxon>Pucciniomycetes</taxon>
        <taxon>Pucciniales</taxon>
        <taxon>Pucciniaceae</taxon>
        <taxon>Puccinia</taxon>
    </lineage>
</organism>
<evidence type="ECO:0000259" key="10">
    <source>
        <dbReference type="PROSITE" id="PS51194"/>
    </source>
</evidence>
<dbReference type="Gene3D" id="3.40.50.300">
    <property type="entry name" value="P-loop containing nucleotide triphosphate hydrolases"/>
    <property type="match status" value="3"/>
</dbReference>
<evidence type="ECO:0000313" key="14">
    <source>
        <dbReference type="Proteomes" id="UP000325313"/>
    </source>
</evidence>
<evidence type="ECO:0000256" key="3">
    <source>
        <dbReference type="ARBA" id="ARBA00022840"/>
    </source>
</evidence>
<comment type="caution">
    <text evidence="11">The sequence shown here is derived from an EMBL/GenBank/DDBJ whole genome shotgun (WGS) entry which is preliminary data.</text>
</comment>
<dbReference type="Proteomes" id="UP000324748">
    <property type="component" value="Unassembled WGS sequence"/>
</dbReference>
<dbReference type="InterPro" id="IPR001650">
    <property type="entry name" value="Helicase_C-like"/>
</dbReference>
<dbReference type="GO" id="GO:0005694">
    <property type="term" value="C:chromosome"/>
    <property type="evidence" value="ECO:0007669"/>
    <property type="project" value="TreeGrafter"/>
</dbReference>
<keyword evidence="13" id="KW-1185">Reference proteome</keyword>
<dbReference type="Pfam" id="PF00270">
    <property type="entry name" value="DEAD"/>
    <property type="match status" value="1"/>
</dbReference>
<dbReference type="AlphaFoldDB" id="A0A5B0M8M3"/>
<evidence type="ECO:0000313" key="11">
    <source>
        <dbReference type="EMBL" id="KAA1072310.1"/>
    </source>
</evidence>
<proteinExistence type="inferred from homology"/>
<dbReference type="EMBL" id="VSWC01000170">
    <property type="protein sequence ID" value="KAA1072310.1"/>
    <property type="molecule type" value="Genomic_DNA"/>
</dbReference>
<dbReference type="PANTHER" id="PTHR13710">
    <property type="entry name" value="DNA HELICASE RECQ FAMILY MEMBER"/>
    <property type="match status" value="1"/>
</dbReference>
<feature type="compositionally biased region" description="Polar residues" evidence="8">
    <location>
        <begin position="1"/>
        <end position="18"/>
    </location>
</feature>